<dbReference type="EMBL" id="JAEUBG010002239">
    <property type="protein sequence ID" value="KAH3684994.1"/>
    <property type="molecule type" value="Genomic_DNA"/>
</dbReference>
<dbReference type="SUPFAM" id="SSF103473">
    <property type="entry name" value="MFS general substrate transporter"/>
    <property type="match status" value="1"/>
</dbReference>
<evidence type="ECO:0000313" key="8">
    <source>
        <dbReference type="EMBL" id="KAH3684994.1"/>
    </source>
</evidence>
<feature type="transmembrane region" description="Helical" evidence="6">
    <location>
        <begin position="476"/>
        <end position="495"/>
    </location>
</feature>
<feature type="transmembrane region" description="Helical" evidence="6">
    <location>
        <begin position="447"/>
        <end position="464"/>
    </location>
</feature>
<feature type="transmembrane region" description="Helical" evidence="6">
    <location>
        <begin position="410"/>
        <end position="435"/>
    </location>
</feature>
<dbReference type="InterPro" id="IPR011701">
    <property type="entry name" value="MFS"/>
</dbReference>
<dbReference type="InterPro" id="IPR020846">
    <property type="entry name" value="MFS_dom"/>
</dbReference>
<dbReference type="PANTHER" id="PTHR23514:SF6">
    <property type="entry name" value="MAJOR FACILITATOR SUPERFAMILY (MFS) PROFILE DOMAIN-CONTAINING PROTEIN"/>
    <property type="match status" value="1"/>
</dbReference>
<dbReference type="Pfam" id="PF07690">
    <property type="entry name" value="MFS_1"/>
    <property type="match status" value="1"/>
</dbReference>
<evidence type="ECO:0000256" key="1">
    <source>
        <dbReference type="ARBA" id="ARBA00004141"/>
    </source>
</evidence>
<feature type="region of interest" description="Disordered" evidence="5">
    <location>
        <begin position="1"/>
        <end position="44"/>
    </location>
</feature>
<dbReference type="OrthoDB" id="413079at2759"/>
<feature type="compositionally biased region" description="Polar residues" evidence="5">
    <location>
        <begin position="1"/>
        <end position="31"/>
    </location>
</feature>
<comment type="caution">
    <text evidence="8">The sequence shown here is derived from an EMBL/GenBank/DDBJ whole genome shotgun (WGS) entry which is preliminary data.</text>
</comment>
<comment type="subcellular location">
    <subcellularLocation>
        <location evidence="1">Membrane</location>
        <topology evidence="1">Multi-pass membrane protein</topology>
    </subcellularLocation>
</comment>
<evidence type="ECO:0000259" key="7">
    <source>
        <dbReference type="PROSITE" id="PS50850"/>
    </source>
</evidence>
<evidence type="ECO:0000313" key="9">
    <source>
        <dbReference type="Proteomes" id="UP000774326"/>
    </source>
</evidence>
<gene>
    <name evidence="8" type="ORF">WICPIJ_004026</name>
</gene>
<feature type="transmembrane region" description="Helical" evidence="6">
    <location>
        <begin position="282"/>
        <end position="302"/>
    </location>
</feature>
<accession>A0A9P8TNA5</accession>
<evidence type="ECO:0000256" key="6">
    <source>
        <dbReference type="SAM" id="Phobius"/>
    </source>
</evidence>
<proteinExistence type="predicted"/>
<feature type="transmembrane region" description="Helical" evidence="6">
    <location>
        <begin position="501"/>
        <end position="522"/>
    </location>
</feature>
<feature type="domain" description="Major facilitator superfamily (MFS) profile" evidence="7">
    <location>
        <begin position="159"/>
        <end position="581"/>
    </location>
</feature>
<feature type="transmembrane region" description="Helical" evidence="6">
    <location>
        <begin position="250"/>
        <end position="270"/>
    </location>
</feature>
<keyword evidence="4 6" id="KW-0472">Membrane</keyword>
<dbReference type="GO" id="GO:0022857">
    <property type="term" value="F:transmembrane transporter activity"/>
    <property type="evidence" value="ECO:0007669"/>
    <property type="project" value="InterPro"/>
</dbReference>
<name>A0A9P8TNA5_WICPI</name>
<feature type="transmembrane region" description="Helical" evidence="6">
    <location>
        <begin position="190"/>
        <end position="212"/>
    </location>
</feature>
<sequence>MGESENNSNFDEARTSSGPNSWTPPGSSSSNKQEDNSIKTRRRSSLIPTAGLNLGGFSAIPEPIMESLPNTPGLISPSYEEEQDITLLPLSKKYIPSQAVSPGIETLSSSPIQERQNPIRPRLKKNTTTTTTLTKLLGEPEEIDENVLSIMNPAQNFYRVICACCWTFVLGMSDGCLGALLPSIEKYYKISYALVSLIWLGTAIGFIIIAFTAHLLENQFGKHVMLTVSCVCFTICYSIVASGLPFPGVVIGFLFAGLGGAIGLSQYNIFMSKLLNGSKYLGIFHGTYGVGATVSPLIATAMLNRGVIWHYFFLIPLGVSVVNVIFTFVTFKGCDEDLKRWEHVDHHDEKDEESEPVELEFFSQKKGENETPTTNNLEATIQEQNKDTSAADSEEASHDFMAALKDYRTWLVCAFIFFYQGTEVSIGGWVVTFLLEYRHGSPTSTGYVASGFWGGVAVGRLVLTHNLCRYFKVRRTIIVLSALIICLDVLAWLVPSAIASAVFSCGIGLCIGPIYPMMVSLITRILPRKIRFCAMTLGTAFGSSGGSAIPFAIGIASQFTVLGQHLIDVLIFEQFRDLVQHLIDWDQDVWDLDVLVKEEKSIRNSVVPQMNNTGPDPGPVAFGLGFSDKLVHDLVQLGTGLNTVQPLPRRDQLVRDTVEQVVVGDGPKVDHLSLDDGPQG</sequence>
<dbReference type="PANTHER" id="PTHR23514">
    <property type="entry name" value="BYPASS OF STOP CODON PROTEIN 6"/>
    <property type="match status" value="1"/>
</dbReference>
<feature type="transmembrane region" description="Helical" evidence="6">
    <location>
        <begin position="308"/>
        <end position="331"/>
    </location>
</feature>
<evidence type="ECO:0000256" key="5">
    <source>
        <dbReference type="SAM" id="MobiDB-lite"/>
    </source>
</evidence>
<dbReference type="PROSITE" id="PS50850">
    <property type="entry name" value="MFS"/>
    <property type="match status" value="1"/>
</dbReference>
<feature type="transmembrane region" description="Helical" evidence="6">
    <location>
        <begin position="224"/>
        <end position="244"/>
    </location>
</feature>
<dbReference type="AlphaFoldDB" id="A0A9P8TNA5"/>
<dbReference type="InterPro" id="IPR036259">
    <property type="entry name" value="MFS_trans_sf"/>
</dbReference>
<dbReference type="GO" id="GO:0016020">
    <property type="term" value="C:membrane"/>
    <property type="evidence" value="ECO:0007669"/>
    <property type="project" value="UniProtKB-SubCell"/>
</dbReference>
<evidence type="ECO:0000256" key="4">
    <source>
        <dbReference type="ARBA" id="ARBA00023136"/>
    </source>
</evidence>
<dbReference type="Proteomes" id="UP000774326">
    <property type="component" value="Unassembled WGS sequence"/>
</dbReference>
<keyword evidence="9" id="KW-1185">Reference proteome</keyword>
<keyword evidence="3 6" id="KW-1133">Transmembrane helix</keyword>
<evidence type="ECO:0000256" key="2">
    <source>
        <dbReference type="ARBA" id="ARBA00022692"/>
    </source>
</evidence>
<feature type="transmembrane region" description="Helical" evidence="6">
    <location>
        <begin position="160"/>
        <end position="184"/>
    </location>
</feature>
<evidence type="ECO:0000256" key="3">
    <source>
        <dbReference type="ARBA" id="ARBA00022989"/>
    </source>
</evidence>
<organism evidence="8 9">
    <name type="scientific">Wickerhamomyces pijperi</name>
    <name type="common">Yeast</name>
    <name type="synonym">Pichia pijperi</name>
    <dbReference type="NCBI Taxonomy" id="599730"/>
    <lineage>
        <taxon>Eukaryota</taxon>
        <taxon>Fungi</taxon>
        <taxon>Dikarya</taxon>
        <taxon>Ascomycota</taxon>
        <taxon>Saccharomycotina</taxon>
        <taxon>Saccharomycetes</taxon>
        <taxon>Phaffomycetales</taxon>
        <taxon>Wickerhamomycetaceae</taxon>
        <taxon>Wickerhamomyces</taxon>
    </lineage>
</organism>
<dbReference type="InterPro" id="IPR051788">
    <property type="entry name" value="MFS_Transporter"/>
</dbReference>
<reference evidence="8" key="2">
    <citation type="submission" date="2021-01" db="EMBL/GenBank/DDBJ databases">
        <authorList>
            <person name="Schikora-Tamarit M.A."/>
        </authorList>
    </citation>
    <scope>NUCLEOTIDE SEQUENCE</scope>
    <source>
        <strain evidence="8">CBS2887</strain>
    </source>
</reference>
<protein>
    <recommendedName>
        <fullName evidence="7">Major facilitator superfamily (MFS) profile domain-containing protein</fullName>
    </recommendedName>
</protein>
<dbReference type="Gene3D" id="1.20.1250.20">
    <property type="entry name" value="MFS general substrate transporter like domains"/>
    <property type="match status" value="1"/>
</dbReference>
<keyword evidence="2 6" id="KW-0812">Transmembrane</keyword>
<dbReference type="FunFam" id="1.20.1250.20:FF:000286">
    <property type="entry name" value="MFS efflux transporter"/>
    <property type="match status" value="1"/>
</dbReference>
<reference evidence="8" key="1">
    <citation type="journal article" date="2021" name="Open Biol.">
        <title>Shared evolutionary footprints suggest mitochondrial oxidative damage underlies multiple complex I losses in fungi.</title>
        <authorList>
            <person name="Schikora-Tamarit M.A."/>
            <person name="Marcet-Houben M."/>
            <person name="Nosek J."/>
            <person name="Gabaldon T."/>
        </authorList>
    </citation>
    <scope>NUCLEOTIDE SEQUENCE</scope>
    <source>
        <strain evidence="8">CBS2887</strain>
    </source>
</reference>